<name>A0A8J7HLP7_9CYAN</name>
<keyword evidence="2" id="KW-1185">Reference proteome</keyword>
<reference evidence="1 2" key="1">
    <citation type="journal article" date="2021" name="Int. J. Syst. Evol. Microbiol.">
        <title>Amazonocrinis nigriterrae gen. nov., sp. nov., Atlanticothrix silvestris gen. nov., sp. nov. and Dendronalium phyllosphericum gen. nov., sp. nov., nostocacean cyanobacteria from Brazilian environments.</title>
        <authorList>
            <person name="Alvarenga D.O."/>
            <person name="Andreote A.P.D."/>
            <person name="Branco L.H.Z."/>
            <person name="Delbaje E."/>
            <person name="Cruz R.B."/>
            <person name="Varani A.M."/>
            <person name="Fiore M.F."/>
        </authorList>
    </citation>
    <scope>NUCLEOTIDE SEQUENCE [LARGE SCALE GENOMIC DNA]</scope>
    <source>
        <strain evidence="1 2">CENA357</strain>
    </source>
</reference>
<accession>A0A8J7HLP7</accession>
<evidence type="ECO:0000313" key="2">
    <source>
        <dbReference type="Proteomes" id="UP000599391"/>
    </source>
</evidence>
<dbReference type="EMBL" id="JAECZB010000081">
    <property type="protein sequence ID" value="MBH8554745.1"/>
    <property type="molecule type" value="Genomic_DNA"/>
</dbReference>
<dbReference type="Proteomes" id="UP000599391">
    <property type="component" value="Unassembled WGS sequence"/>
</dbReference>
<comment type="caution">
    <text evidence="1">The sequence shown here is derived from an EMBL/GenBank/DDBJ whole genome shotgun (WGS) entry which is preliminary data.</text>
</comment>
<dbReference type="AlphaFoldDB" id="A0A8J7HLP7"/>
<protein>
    <submittedName>
        <fullName evidence="1">Uncharacterized protein</fullName>
    </submittedName>
</protein>
<proteinExistence type="predicted"/>
<organism evidence="1 2">
    <name type="scientific">Atlanticothrix silvestris CENA357</name>
    <dbReference type="NCBI Taxonomy" id="1725252"/>
    <lineage>
        <taxon>Bacteria</taxon>
        <taxon>Bacillati</taxon>
        <taxon>Cyanobacteriota</taxon>
        <taxon>Cyanophyceae</taxon>
        <taxon>Nostocales</taxon>
        <taxon>Nodulariaceae</taxon>
        <taxon>Atlanticothrix</taxon>
        <taxon>Atlanticothrix silvestris</taxon>
    </lineage>
</organism>
<sequence length="83" mass="9540">MCFVIYEIARILKISGMVAMVNDNVRYAGEEIPVDLILSDIAESFGLQTRHIWTLERGKGNSSQQMGHHGRSELRKCVYIWEK</sequence>
<gene>
    <name evidence="1" type="ORF">I8751_20785</name>
</gene>
<evidence type="ECO:0000313" key="1">
    <source>
        <dbReference type="EMBL" id="MBH8554745.1"/>
    </source>
</evidence>